<accession>A0ACB5QSI2</accession>
<dbReference type="EMBL" id="BPUR01000008">
    <property type="protein sequence ID" value="GJH18063.1"/>
    <property type="molecule type" value="Genomic_DNA"/>
</dbReference>
<evidence type="ECO:0000313" key="1">
    <source>
        <dbReference type="EMBL" id="GJH18063.1"/>
    </source>
</evidence>
<sequence length="877" mass="95747">MTTLAYQSTLPFDTAAARIDALALLRTLPAREGHWDELRDTAGQLREPWRHFFELLGEQGIARLDDGVSAVAQQVRDNDITYNVYADNGKPRAWSLDLLPLIIDEEEWALIERGVAQRARLMEAIVADVYGPQTLLQRGLLPSALVFGHPGYLRAVKGFVPPFGRFLQIVAVDLARAPSGAWTVVAHRTEVPSGLGYALENRMIVASLFAEPFRAMRVSRLAATYSQLIATIAQAARATMRDDEDGRSDASNDAPHIALLSPGPFSETYFEHVFLARYLGVTLVEGKDLTVRHDKLYLKTLAGLSRVHAVLRRLDDAFCDPVELRADSTIGVPGLLQVMRAGNVMVSNMPGAGFTESPALNAFLPGIAQALLDEELELPTVPTWWCGEQAARREVFERVGSALIAPTWPGPEAEHVPGIDAGVQDIAAWRERIERAPDVFTVQEDLPFSSAPRFHDGAIGSRPCVLRAYAIANIDGSWSVMPGGFTRLAADKRATVSMQFGGSSVDTWVMSSQPGGSVSLLPTPMKPGDLRKHRIVSSRAAENLFWAGRYGERAENNVRVCRLLLGMLDGSVAEELFPTLVELASECGLIPSVDTLARSTPQAFERVLVAGLPESGRATSIGNNLADQARACGEIRDRLSTDHWRTILASRNDFRDALARLVFSDPPDESTVRIGRDYDRLMLASALEQLSTQLSAISGAQGDRMTRDQAWRLLFIGRHIERVSTMATILRVVAERGTLASPAGFDLLLQLFDSTLTYRSLYPGRLEVPALIDLIVVDQTNPRGLYGVYARLRTKLDEIAAAAGGARRAQATRFADLLVHADALPDLTALCETDENGLHDALIALCDRLVASVFAASNEVSARYFSHANTLSAQVSS</sequence>
<gene>
    <name evidence="1" type="ORF">CBA19CS22_15995</name>
</gene>
<comment type="caution">
    <text evidence="1">The sequence shown here is derived from an EMBL/GenBank/DDBJ whole genome shotgun (WGS) entry which is preliminary data.</text>
</comment>
<proteinExistence type="predicted"/>
<reference evidence="1" key="1">
    <citation type="submission" date="2021-09" db="EMBL/GenBank/DDBJ databases">
        <title>Isolation and characterization of 3-chlorobenzoate degrading bacteria from soils in Shizuoka.</title>
        <authorList>
            <person name="Ifat A."/>
            <person name="Ogawa N."/>
            <person name="Kimbara K."/>
            <person name="Moriuchi R."/>
            <person name="Dohra H."/>
            <person name="Shintani M."/>
        </authorList>
    </citation>
    <scope>NUCLEOTIDE SEQUENCE</scope>
    <source>
        <strain evidence="1">19CS2-2</strain>
    </source>
</reference>
<evidence type="ECO:0000313" key="2">
    <source>
        <dbReference type="Proteomes" id="UP001055013"/>
    </source>
</evidence>
<keyword evidence="2" id="KW-1185">Reference proteome</keyword>
<name>A0ACB5QSI2_9BURK</name>
<dbReference type="Proteomes" id="UP001055013">
    <property type="component" value="Unassembled WGS sequence"/>
</dbReference>
<protein>
    <submittedName>
        <fullName evidence="1">Circularly permuted type 2 ATP-grasp protein</fullName>
    </submittedName>
</protein>
<organism evidence="1 2">
    <name type="scientific">Caballeronia novacaledonica</name>
    <dbReference type="NCBI Taxonomy" id="1544861"/>
    <lineage>
        <taxon>Bacteria</taxon>
        <taxon>Pseudomonadati</taxon>
        <taxon>Pseudomonadota</taxon>
        <taxon>Betaproteobacteria</taxon>
        <taxon>Burkholderiales</taxon>
        <taxon>Burkholderiaceae</taxon>
        <taxon>Caballeronia</taxon>
    </lineage>
</organism>